<keyword evidence="5" id="KW-1185">Reference proteome</keyword>
<gene>
    <name evidence="4" type="ORF">JKP88DRAFT_347060</name>
</gene>
<feature type="region of interest" description="Disordered" evidence="2">
    <location>
        <begin position="28"/>
        <end position="64"/>
    </location>
</feature>
<feature type="compositionally biased region" description="Acidic residues" evidence="2">
    <location>
        <begin position="143"/>
        <end position="153"/>
    </location>
</feature>
<evidence type="ECO:0000313" key="5">
    <source>
        <dbReference type="Proteomes" id="UP000664859"/>
    </source>
</evidence>
<feature type="domain" description="RNA-binding S4" evidence="3">
    <location>
        <begin position="180"/>
        <end position="216"/>
    </location>
</feature>
<evidence type="ECO:0000259" key="3">
    <source>
        <dbReference type="Pfam" id="PF01479"/>
    </source>
</evidence>
<dbReference type="Gene3D" id="3.10.290.10">
    <property type="entry name" value="RNA-binding S4 domain"/>
    <property type="match status" value="1"/>
</dbReference>
<dbReference type="Pfam" id="PF01479">
    <property type="entry name" value="S4"/>
    <property type="match status" value="1"/>
</dbReference>
<feature type="compositionally biased region" description="Low complexity" evidence="2">
    <location>
        <begin position="126"/>
        <end position="142"/>
    </location>
</feature>
<keyword evidence="1" id="KW-0694">RNA-binding</keyword>
<dbReference type="CDD" id="cd00165">
    <property type="entry name" value="S4"/>
    <property type="match status" value="1"/>
</dbReference>
<feature type="region of interest" description="Disordered" evidence="2">
    <location>
        <begin position="119"/>
        <end position="167"/>
    </location>
</feature>
<dbReference type="EMBL" id="JAFCMP010000536">
    <property type="protein sequence ID" value="KAG5176419.1"/>
    <property type="molecule type" value="Genomic_DNA"/>
</dbReference>
<dbReference type="AlphaFoldDB" id="A0A835YSP6"/>
<dbReference type="GO" id="GO:0003723">
    <property type="term" value="F:RNA binding"/>
    <property type="evidence" value="ECO:0007669"/>
    <property type="project" value="UniProtKB-KW"/>
</dbReference>
<evidence type="ECO:0000256" key="2">
    <source>
        <dbReference type="SAM" id="MobiDB-lite"/>
    </source>
</evidence>
<evidence type="ECO:0000256" key="1">
    <source>
        <dbReference type="PROSITE-ProRule" id="PRU00182"/>
    </source>
</evidence>
<dbReference type="OrthoDB" id="10395692at2759"/>
<reference evidence="4" key="1">
    <citation type="submission" date="2021-02" db="EMBL/GenBank/DDBJ databases">
        <title>First Annotated Genome of the Yellow-green Alga Tribonema minus.</title>
        <authorList>
            <person name="Mahan K.M."/>
        </authorList>
    </citation>
    <scope>NUCLEOTIDE SEQUENCE</scope>
    <source>
        <strain evidence="4">UTEX B ZZ1240</strain>
    </source>
</reference>
<evidence type="ECO:0000313" key="4">
    <source>
        <dbReference type="EMBL" id="KAG5176419.1"/>
    </source>
</evidence>
<name>A0A835YSP6_9STRA</name>
<proteinExistence type="predicted"/>
<organism evidence="4 5">
    <name type="scientific">Tribonema minus</name>
    <dbReference type="NCBI Taxonomy" id="303371"/>
    <lineage>
        <taxon>Eukaryota</taxon>
        <taxon>Sar</taxon>
        <taxon>Stramenopiles</taxon>
        <taxon>Ochrophyta</taxon>
        <taxon>PX clade</taxon>
        <taxon>Xanthophyceae</taxon>
        <taxon>Tribonematales</taxon>
        <taxon>Tribonemataceae</taxon>
        <taxon>Tribonema</taxon>
    </lineage>
</organism>
<sequence>MPAIFDAAGFVSAVLTALHEDHFSGGHVDPAVTLQANGSHEPSVDDDEQEQPQQQQQQEEWTEDRISRKISVLQRKLRDVKALEVLAVTDPDSLNADQQVKLGRKASLAQEIAALEKARRQLQQGSAPPSTAPAFASAPAGDFEGEGEGEGDGEGGPQGTGEHLHGLPKKLGTVLSYCRVSTRETCEMLVAIGRVTVNGEVVTNADKKVDILNDEIIANGARVEIPDKFDNTFSAPPVDEGEARPRGGKKRTGPLPKSEKPKTWKQLTKYTWKVDGGLMARKVRGIKPKDGIFIDREDKPPRRDRRY</sequence>
<dbReference type="Proteomes" id="UP000664859">
    <property type="component" value="Unassembled WGS sequence"/>
</dbReference>
<comment type="caution">
    <text evidence="4">The sequence shown here is derived from an EMBL/GenBank/DDBJ whole genome shotgun (WGS) entry which is preliminary data.</text>
</comment>
<feature type="region of interest" description="Disordered" evidence="2">
    <location>
        <begin position="228"/>
        <end position="263"/>
    </location>
</feature>
<protein>
    <recommendedName>
        <fullName evidence="3">RNA-binding S4 domain-containing protein</fullName>
    </recommendedName>
</protein>
<dbReference type="PROSITE" id="PS50889">
    <property type="entry name" value="S4"/>
    <property type="match status" value="1"/>
</dbReference>
<accession>A0A835YSP6</accession>
<dbReference type="InterPro" id="IPR036986">
    <property type="entry name" value="S4_RNA-bd_sf"/>
</dbReference>
<dbReference type="SUPFAM" id="SSF55174">
    <property type="entry name" value="Alpha-L RNA-binding motif"/>
    <property type="match status" value="1"/>
</dbReference>
<dbReference type="InterPro" id="IPR002942">
    <property type="entry name" value="S4_RNA-bd"/>
</dbReference>